<evidence type="ECO:0000313" key="1">
    <source>
        <dbReference type="EMBL" id="CAG2218919.1"/>
    </source>
</evidence>
<dbReference type="EMBL" id="CAJPWZ010001615">
    <property type="protein sequence ID" value="CAG2218919.1"/>
    <property type="molecule type" value="Genomic_DNA"/>
</dbReference>
<dbReference type="AlphaFoldDB" id="A0A8S3SL22"/>
<dbReference type="Proteomes" id="UP000683360">
    <property type="component" value="Unassembled WGS sequence"/>
</dbReference>
<sequence>MIQNDLLGLTIHQFESRFEECLERRTRNKEWLLNIRFPDKTSDGYIEYLENCQEDESIGLLPTEANRLYLSHYNAALKIVEYVLSRCSTNLLVLSCPSFKQSDIKQYQSISECEVLTLTEKMKLSTSKYVQYYKKSSLIPHEFKLDNQDNNLNVSCDVMSSCIKFLCYHHLNEIENKEQSLSDLRFIRIWKSHGREKS</sequence>
<organism evidence="1 2">
    <name type="scientific">Mytilus edulis</name>
    <name type="common">Blue mussel</name>
    <dbReference type="NCBI Taxonomy" id="6550"/>
    <lineage>
        <taxon>Eukaryota</taxon>
        <taxon>Metazoa</taxon>
        <taxon>Spiralia</taxon>
        <taxon>Lophotrochozoa</taxon>
        <taxon>Mollusca</taxon>
        <taxon>Bivalvia</taxon>
        <taxon>Autobranchia</taxon>
        <taxon>Pteriomorphia</taxon>
        <taxon>Mytilida</taxon>
        <taxon>Mytiloidea</taxon>
        <taxon>Mytilidae</taxon>
        <taxon>Mytilinae</taxon>
        <taxon>Mytilus</taxon>
    </lineage>
</organism>
<proteinExistence type="predicted"/>
<gene>
    <name evidence="1" type="ORF">MEDL_32497</name>
</gene>
<dbReference type="OrthoDB" id="6207964at2759"/>
<accession>A0A8S3SL22</accession>
<protein>
    <submittedName>
        <fullName evidence="1">Uncharacterized protein</fullName>
    </submittedName>
</protein>
<comment type="caution">
    <text evidence="1">The sequence shown here is derived from an EMBL/GenBank/DDBJ whole genome shotgun (WGS) entry which is preliminary data.</text>
</comment>
<name>A0A8S3SL22_MYTED</name>
<keyword evidence="2" id="KW-1185">Reference proteome</keyword>
<reference evidence="1" key="1">
    <citation type="submission" date="2021-03" db="EMBL/GenBank/DDBJ databases">
        <authorList>
            <person name="Bekaert M."/>
        </authorList>
    </citation>
    <scope>NUCLEOTIDE SEQUENCE</scope>
</reference>
<evidence type="ECO:0000313" key="2">
    <source>
        <dbReference type="Proteomes" id="UP000683360"/>
    </source>
</evidence>